<feature type="domain" description="NADP-dependent oxidoreductase" evidence="4">
    <location>
        <begin position="20"/>
        <end position="263"/>
    </location>
</feature>
<dbReference type="KEGG" id="hsn:DV733_16685"/>
<dbReference type="RefSeq" id="WP_049993088.1">
    <property type="nucleotide sequence ID" value="NZ_CP031310.1"/>
</dbReference>
<keyword evidence="2" id="KW-0521">NADP</keyword>
<evidence type="ECO:0000259" key="4">
    <source>
        <dbReference type="Pfam" id="PF00248"/>
    </source>
</evidence>
<dbReference type="InterPro" id="IPR020471">
    <property type="entry name" value="AKR"/>
</dbReference>
<dbReference type="AlphaFoldDB" id="A0A4D6HHK7"/>
<evidence type="ECO:0000313" key="5">
    <source>
        <dbReference type="EMBL" id="QCC52768.1"/>
    </source>
</evidence>
<dbReference type="PRINTS" id="PR00069">
    <property type="entry name" value="ALDKETRDTASE"/>
</dbReference>
<dbReference type="STRING" id="1457250.GCA_000755225_02218"/>
<evidence type="ECO:0000313" key="6">
    <source>
        <dbReference type="Proteomes" id="UP000296706"/>
    </source>
</evidence>
<dbReference type="PANTHER" id="PTHR43827:SF3">
    <property type="entry name" value="NADP-DEPENDENT OXIDOREDUCTASE DOMAIN-CONTAINING PROTEIN"/>
    <property type="match status" value="1"/>
</dbReference>
<comment type="similarity">
    <text evidence="1">Belongs to the aldo/keto reductase family.</text>
</comment>
<reference evidence="5 6" key="1">
    <citation type="journal article" date="2019" name="Nat. Commun.">
        <title>A new type of DNA phosphorothioation-based antiviral system in archaea.</title>
        <authorList>
            <person name="Xiong L."/>
            <person name="Liu S."/>
            <person name="Chen S."/>
            <person name="Xiao Y."/>
            <person name="Zhu B."/>
            <person name="Gao Y."/>
            <person name="Zhang Y."/>
            <person name="Chen B."/>
            <person name="Luo J."/>
            <person name="Deng Z."/>
            <person name="Chen X."/>
            <person name="Wang L."/>
            <person name="Chen S."/>
        </authorList>
    </citation>
    <scope>NUCLEOTIDE SEQUENCE [LARGE SCALE GENOMIC DNA]</scope>
    <source>
        <strain evidence="5 6">CBA1105</strain>
    </source>
</reference>
<evidence type="ECO:0000256" key="1">
    <source>
        <dbReference type="ARBA" id="ARBA00007905"/>
    </source>
</evidence>
<organism evidence="5 6">
    <name type="scientific">Halapricum salinum</name>
    <dbReference type="NCBI Taxonomy" id="1457250"/>
    <lineage>
        <taxon>Archaea</taxon>
        <taxon>Methanobacteriati</taxon>
        <taxon>Methanobacteriota</taxon>
        <taxon>Stenosarchaea group</taxon>
        <taxon>Halobacteria</taxon>
        <taxon>Halobacteriales</taxon>
        <taxon>Haloarculaceae</taxon>
        <taxon>Halapricum</taxon>
    </lineage>
</organism>
<dbReference type="FunFam" id="3.20.20.100:FF:000002">
    <property type="entry name" value="2,5-diketo-D-gluconic acid reductase A"/>
    <property type="match status" value="1"/>
</dbReference>
<accession>A0A4D6HHK7</accession>
<dbReference type="InterPro" id="IPR023210">
    <property type="entry name" value="NADP_OxRdtase_dom"/>
</dbReference>
<dbReference type="GeneID" id="39849530"/>
<evidence type="ECO:0000256" key="3">
    <source>
        <dbReference type="ARBA" id="ARBA00023002"/>
    </source>
</evidence>
<proteinExistence type="inferred from homology"/>
<protein>
    <submittedName>
        <fullName evidence="5">Aldo/keto reductase</fullName>
    </submittedName>
</protein>
<dbReference type="EMBL" id="CP031310">
    <property type="protein sequence ID" value="QCC52768.1"/>
    <property type="molecule type" value="Genomic_DNA"/>
</dbReference>
<name>A0A4D6HHK7_9EURY</name>
<dbReference type="Gene3D" id="3.20.20.100">
    <property type="entry name" value="NADP-dependent oxidoreductase domain"/>
    <property type="match status" value="1"/>
</dbReference>
<dbReference type="Pfam" id="PF00248">
    <property type="entry name" value="Aldo_ket_red"/>
    <property type="match status" value="1"/>
</dbReference>
<dbReference type="PROSITE" id="PS00062">
    <property type="entry name" value="ALDOKETO_REDUCTASE_2"/>
    <property type="match status" value="1"/>
</dbReference>
<dbReference type="InterPro" id="IPR036812">
    <property type="entry name" value="NAD(P)_OxRdtase_dom_sf"/>
</dbReference>
<keyword evidence="3" id="KW-0560">Oxidoreductase</keyword>
<dbReference type="PROSITE" id="PS00798">
    <property type="entry name" value="ALDOKETO_REDUCTASE_1"/>
    <property type="match status" value="1"/>
</dbReference>
<dbReference type="PIRSF" id="PIRSF000097">
    <property type="entry name" value="AKR"/>
    <property type="match status" value="1"/>
</dbReference>
<dbReference type="SUPFAM" id="SSF51430">
    <property type="entry name" value="NAD(P)-linked oxidoreductase"/>
    <property type="match status" value="1"/>
</dbReference>
<dbReference type="GO" id="GO:0016616">
    <property type="term" value="F:oxidoreductase activity, acting on the CH-OH group of donors, NAD or NADP as acceptor"/>
    <property type="evidence" value="ECO:0007669"/>
    <property type="project" value="UniProtKB-ARBA"/>
</dbReference>
<keyword evidence="6" id="KW-1185">Reference proteome</keyword>
<evidence type="ECO:0000256" key="2">
    <source>
        <dbReference type="ARBA" id="ARBA00022857"/>
    </source>
</evidence>
<dbReference type="PANTHER" id="PTHR43827">
    <property type="entry name" value="2,5-DIKETO-D-GLUCONIC ACID REDUCTASE"/>
    <property type="match status" value="1"/>
</dbReference>
<sequence length="278" mass="31227">MATDQLTPESVPRAQDMPMLGLGTWENENPDQCADSVRTALEMGYRHVDTAQIYGNEDAVGDGLAAADVDREEIFLATKIWISNLDYEGVLETAQESLDRLGTDYLDLLYIHWPARAYDPEDTLAAFDELYDEGTIRNVGVSNFEPHHVEEAREHLDAPIFANQVEIHPLLQQTELRTFAADTDLELVAYSPLARGDVFDVPELTEIAEKHGVSEPQVSLAWLRENDITAIPKATSEAHIRDNWESLTLELDEEDHEKIAGIDRTDRKVEPGFAPDAW</sequence>
<dbReference type="Proteomes" id="UP000296706">
    <property type="component" value="Chromosome"/>
</dbReference>
<dbReference type="InterPro" id="IPR018170">
    <property type="entry name" value="Aldo/ket_reductase_CS"/>
</dbReference>
<gene>
    <name evidence="5" type="ORF">DV733_16685</name>
</gene>